<keyword evidence="2" id="KW-1185">Reference proteome</keyword>
<dbReference type="EMBL" id="CP002696">
    <property type="protein sequence ID" value="AEE16972.1"/>
    <property type="molecule type" value="Genomic_DNA"/>
</dbReference>
<dbReference type="OrthoDB" id="350788at2"/>
<name>F4LPB0_TREBD</name>
<sequence>MHVLNLKNVQKNDGVIYYRREYSADAEIQTPGAVENLPVTFTIETGPLGNKELDLCFDSGILNYPVLPVKKALKDFILLKDKDGELPL</sequence>
<gene>
    <name evidence="1" type="ordered locus">Trebr_1549</name>
</gene>
<evidence type="ECO:0000313" key="2">
    <source>
        <dbReference type="Proteomes" id="UP000006546"/>
    </source>
</evidence>
<proteinExistence type="predicted"/>
<organism evidence="1 2">
    <name type="scientific">Treponema brennaborense (strain DSM 12168 / CIP 105900 / DD5/3)</name>
    <dbReference type="NCBI Taxonomy" id="906968"/>
    <lineage>
        <taxon>Bacteria</taxon>
        <taxon>Pseudomonadati</taxon>
        <taxon>Spirochaetota</taxon>
        <taxon>Spirochaetia</taxon>
        <taxon>Spirochaetales</taxon>
        <taxon>Treponemataceae</taxon>
        <taxon>Treponema</taxon>
    </lineage>
</organism>
<dbReference type="STRING" id="906968.Trebr_1549"/>
<dbReference type="KEGG" id="tbe:Trebr_1549"/>
<dbReference type="AlphaFoldDB" id="F4LPB0"/>
<dbReference type="RefSeq" id="WP_013758677.1">
    <property type="nucleotide sequence ID" value="NC_015500.1"/>
</dbReference>
<reference evidence="2" key="1">
    <citation type="submission" date="2011-04" db="EMBL/GenBank/DDBJ databases">
        <title>The complete genome of Treponema brennaborense DSM 12168.</title>
        <authorList>
            <person name="Lucas S."/>
            <person name="Han J."/>
            <person name="Lapidus A."/>
            <person name="Bruce D."/>
            <person name="Goodwin L."/>
            <person name="Pitluck S."/>
            <person name="Peters L."/>
            <person name="Kyrpides N."/>
            <person name="Mavromatis K."/>
            <person name="Ivanova N."/>
            <person name="Mikhailova N."/>
            <person name="Pagani I."/>
            <person name="Teshima H."/>
            <person name="Detter J.C."/>
            <person name="Tapia R."/>
            <person name="Han C."/>
            <person name="Land M."/>
            <person name="Hauser L."/>
            <person name="Markowitz V."/>
            <person name="Cheng J.-F."/>
            <person name="Hugenholtz P."/>
            <person name="Woyke T."/>
            <person name="Wu D."/>
            <person name="Gronow S."/>
            <person name="Wellnitz S."/>
            <person name="Brambilla E."/>
            <person name="Klenk H.-P."/>
            <person name="Eisen J.A."/>
        </authorList>
    </citation>
    <scope>NUCLEOTIDE SEQUENCE [LARGE SCALE GENOMIC DNA]</scope>
    <source>
        <strain evidence="2">DSM 12168 / CIP 105900 / DD5/3</strain>
    </source>
</reference>
<evidence type="ECO:0000313" key="1">
    <source>
        <dbReference type="EMBL" id="AEE16972.1"/>
    </source>
</evidence>
<dbReference type="Proteomes" id="UP000006546">
    <property type="component" value="Chromosome"/>
</dbReference>
<protein>
    <submittedName>
        <fullName evidence="1">Uncharacterized protein</fullName>
    </submittedName>
</protein>
<dbReference type="eggNOG" id="ENOG502ZWTW">
    <property type="taxonomic scope" value="Bacteria"/>
</dbReference>
<accession>F4LPB0</accession>
<dbReference type="HOGENOM" id="CLU_170137_1_0_12"/>